<feature type="compositionally biased region" description="Basic residues" evidence="6">
    <location>
        <begin position="342"/>
        <end position="352"/>
    </location>
</feature>
<dbReference type="GO" id="GO:0016301">
    <property type="term" value="F:kinase activity"/>
    <property type="evidence" value="ECO:0007669"/>
    <property type="project" value="UniProtKB-KW"/>
</dbReference>
<dbReference type="GeneID" id="101862276"/>
<gene>
    <name evidence="9" type="primary">LOC101862276</name>
</gene>
<keyword evidence="5" id="KW-0067">ATP-binding</keyword>
<keyword evidence="8" id="KW-1185">Reference proteome</keyword>
<feature type="domain" description="Protein kinase" evidence="7">
    <location>
        <begin position="1"/>
        <end position="308"/>
    </location>
</feature>
<keyword evidence="2" id="KW-0808">Transferase</keyword>
<dbReference type="SMART" id="SM00220">
    <property type="entry name" value="S_TKc"/>
    <property type="match status" value="1"/>
</dbReference>
<name>A0ABM1VUB5_APLCA</name>
<evidence type="ECO:0000259" key="7">
    <source>
        <dbReference type="PROSITE" id="PS50011"/>
    </source>
</evidence>
<reference evidence="9" key="1">
    <citation type="submission" date="2025-08" db="UniProtKB">
        <authorList>
            <consortium name="RefSeq"/>
        </authorList>
    </citation>
    <scope>IDENTIFICATION</scope>
</reference>
<accession>A0ABM1VUB5</accession>
<feature type="region of interest" description="Disordered" evidence="6">
    <location>
        <begin position="335"/>
        <end position="358"/>
    </location>
</feature>
<evidence type="ECO:0000256" key="6">
    <source>
        <dbReference type="SAM" id="MobiDB-lite"/>
    </source>
</evidence>
<dbReference type="InterPro" id="IPR050108">
    <property type="entry name" value="CDK"/>
</dbReference>
<feature type="region of interest" description="Disordered" evidence="6">
    <location>
        <begin position="1"/>
        <end position="27"/>
    </location>
</feature>
<dbReference type="Proteomes" id="UP000694888">
    <property type="component" value="Unplaced"/>
</dbReference>
<feature type="compositionally biased region" description="Polar residues" evidence="6">
    <location>
        <begin position="83"/>
        <end position="93"/>
    </location>
</feature>
<keyword evidence="1" id="KW-0723">Serine/threonine-protein kinase</keyword>
<evidence type="ECO:0000256" key="5">
    <source>
        <dbReference type="ARBA" id="ARBA00022840"/>
    </source>
</evidence>
<dbReference type="SUPFAM" id="SSF56112">
    <property type="entry name" value="Protein kinase-like (PK-like)"/>
    <property type="match status" value="1"/>
</dbReference>
<keyword evidence="4 9" id="KW-0418">Kinase</keyword>
<dbReference type="PANTHER" id="PTHR24056:SF189">
    <property type="entry name" value="PROTEIN KINASE DOMAIN-CONTAINING PROTEIN"/>
    <property type="match status" value="1"/>
</dbReference>
<evidence type="ECO:0000256" key="1">
    <source>
        <dbReference type="ARBA" id="ARBA00022527"/>
    </source>
</evidence>
<evidence type="ECO:0000256" key="2">
    <source>
        <dbReference type="ARBA" id="ARBA00022679"/>
    </source>
</evidence>
<evidence type="ECO:0000256" key="4">
    <source>
        <dbReference type="ARBA" id="ARBA00022777"/>
    </source>
</evidence>
<dbReference type="PANTHER" id="PTHR24056">
    <property type="entry name" value="CELL DIVISION PROTEIN KINASE"/>
    <property type="match status" value="1"/>
</dbReference>
<evidence type="ECO:0000256" key="3">
    <source>
        <dbReference type="ARBA" id="ARBA00022741"/>
    </source>
</evidence>
<dbReference type="Pfam" id="PF00069">
    <property type="entry name" value="Pkinase"/>
    <property type="match status" value="1"/>
</dbReference>
<dbReference type="InterPro" id="IPR011009">
    <property type="entry name" value="Kinase-like_dom_sf"/>
</dbReference>
<dbReference type="PROSITE" id="PS50011">
    <property type="entry name" value="PROTEIN_KINASE_DOM"/>
    <property type="match status" value="1"/>
</dbReference>
<keyword evidence="3" id="KW-0547">Nucleotide-binding</keyword>
<feature type="compositionally biased region" description="Basic and acidic residues" evidence="6">
    <location>
        <begin position="42"/>
        <end position="58"/>
    </location>
</feature>
<feature type="compositionally biased region" description="Basic and acidic residues" evidence="6">
    <location>
        <begin position="10"/>
        <end position="24"/>
    </location>
</feature>
<dbReference type="Gene3D" id="1.10.510.10">
    <property type="entry name" value="Transferase(Phosphotransferase) domain 1"/>
    <property type="match status" value="1"/>
</dbReference>
<evidence type="ECO:0000313" key="9">
    <source>
        <dbReference type="RefSeq" id="XP_035826007.1"/>
    </source>
</evidence>
<evidence type="ECO:0000313" key="8">
    <source>
        <dbReference type="Proteomes" id="UP000694888"/>
    </source>
</evidence>
<dbReference type="InterPro" id="IPR000719">
    <property type="entry name" value="Prot_kinase_dom"/>
</dbReference>
<organism evidence="8 9">
    <name type="scientific">Aplysia californica</name>
    <name type="common">California sea hare</name>
    <dbReference type="NCBI Taxonomy" id="6500"/>
    <lineage>
        <taxon>Eukaryota</taxon>
        <taxon>Metazoa</taxon>
        <taxon>Spiralia</taxon>
        <taxon>Lophotrochozoa</taxon>
        <taxon>Mollusca</taxon>
        <taxon>Gastropoda</taxon>
        <taxon>Heterobranchia</taxon>
        <taxon>Euthyneura</taxon>
        <taxon>Tectipleura</taxon>
        <taxon>Aplysiida</taxon>
        <taxon>Aplysioidea</taxon>
        <taxon>Aplysiidae</taxon>
        <taxon>Aplysia</taxon>
    </lineage>
</organism>
<dbReference type="RefSeq" id="XP_035826007.1">
    <property type="nucleotide sequence ID" value="XM_035970114.1"/>
</dbReference>
<proteinExistence type="predicted"/>
<feature type="region of interest" description="Disordered" evidence="6">
    <location>
        <begin position="42"/>
        <end position="111"/>
    </location>
</feature>
<sequence length="358" mass="39854">MAADSGKPTSKVDMREGKDKDQVGRLKKLRRRISASFGRLSISKEDTIQESDHEEDPHVFSSEVVSTNGYYPHKTRSAPDTPPTVNGSHQVSNGEHREAASTMGRTSTGAKQVVIPRNPAVVFFSRDLKPQNLLISEIGELKLADFGLARAKSIPSHTYSHEVVTLWYRPPDVLLGSTEYSTSLDIWGVGCIFTEMISGKATFPGTKDVHQQVQEGGESTAPGMKDIYDQLDKIFFFMGTPTEETWEGVSKYPNYDLSKVLKHRPHPFMLFVPGIVDLPHAESLAESLMQMPAHRRISAHAAMKHPFFQDLPPAIHKLGDTTSIFNIPGLQLQREDGNPSVAKRRHSSRRGIRTVLKM</sequence>
<protein>
    <submittedName>
        <fullName evidence="9">Cyclin-dependent kinase 14</fullName>
    </submittedName>
</protein>